<name>A0ABN1D7F8_SACER</name>
<dbReference type="RefSeq" id="WP_009945099.1">
    <property type="nucleotide sequence ID" value="NZ_BAAAGS010000024.1"/>
</dbReference>
<evidence type="ECO:0008006" key="3">
    <source>
        <dbReference type="Google" id="ProtNLM"/>
    </source>
</evidence>
<sequence length="131" mass="14616">MPPVPVLVYDGDCGFCTRSARLVERLPVRVRLVPWQEADLAALRITEDRARHEIVWVDTSGRRFGGAAAVAELLKHCRRPWPVLGHLMSLPVLRSLAHLAYRWVAANRYRLPGATPACRLPAHQRPGATAP</sequence>
<accession>A0ABN1D7F8</accession>
<dbReference type="InterPro" id="IPR007263">
    <property type="entry name" value="DCC1-like"/>
</dbReference>
<dbReference type="EMBL" id="BAAAGS010000024">
    <property type="protein sequence ID" value="GAA0535318.1"/>
    <property type="molecule type" value="Genomic_DNA"/>
</dbReference>
<comment type="caution">
    <text evidence="1">The sequence shown here is derived from an EMBL/GenBank/DDBJ whole genome shotgun (WGS) entry which is preliminary data.</text>
</comment>
<evidence type="ECO:0000313" key="2">
    <source>
        <dbReference type="Proteomes" id="UP001500729"/>
    </source>
</evidence>
<dbReference type="Pfam" id="PF04134">
    <property type="entry name" value="DCC1-like"/>
    <property type="match status" value="1"/>
</dbReference>
<keyword evidence="2" id="KW-1185">Reference proteome</keyword>
<organism evidence="1 2">
    <name type="scientific">Saccharopolyspora erythraea</name>
    <name type="common">Streptomyces erythraeus</name>
    <dbReference type="NCBI Taxonomy" id="1836"/>
    <lineage>
        <taxon>Bacteria</taxon>
        <taxon>Bacillati</taxon>
        <taxon>Actinomycetota</taxon>
        <taxon>Actinomycetes</taxon>
        <taxon>Pseudonocardiales</taxon>
        <taxon>Pseudonocardiaceae</taxon>
        <taxon>Saccharopolyspora</taxon>
    </lineage>
</organism>
<dbReference type="Proteomes" id="UP001500729">
    <property type="component" value="Unassembled WGS sequence"/>
</dbReference>
<gene>
    <name evidence="1" type="ORF">GCM10009533_38060</name>
</gene>
<protein>
    <recommendedName>
        <fullName evidence="3">DCC family thiol-disulfide oxidoreductase YuxK</fullName>
    </recommendedName>
</protein>
<proteinExistence type="predicted"/>
<evidence type="ECO:0000313" key="1">
    <source>
        <dbReference type="EMBL" id="GAA0535318.1"/>
    </source>
</evidence>
<reference evidence="1 2" key="1">
    <citation type="journal article" date="2019" name="Int. J. Syst. Evol. Microbiol.">
        <title>The Global Catalogue of Microorganisms (GCM) 10K type strain sequencing project: providing services to taxonomists for standard genome sequencing and annotation.</title>
        <authorList>
            <consortium name="The Broad Institute Genomics Platform"/>
            <consortium name="The Broad Institute Genome Sequencing Center for Infectious Disease"/>
            <person name="Wu L."/>
            <person name="Ma J."/>
        </authorList>
    </citation>
    <scope>NUCLEOTIDE SEQUENCE [LARGE SCALE GENOMIC DNA]</scope>
    <source>
        <strain evidence="1 2">JCM 10303</strain>
    </source>
</reference>